<evidence type="ECO:0000256" key="5">
    <source>
        <dbReference type="SAM" id="MobiDB-lite"/>
    </source>
</evidence>
<dbReference type="GO" id="GO:0045134">
    <property type="term" value="F:UDP phosphatase activity"/>
    <property type="evidence" value="ECO:0007669"/>
    <property type="project" value="TreeGrafter"/>
</dbReference>
<dbReference type="GO" id="GO:0017111">
    <property type="term" value="F:ribonucleoside triphosphate phosphatase activity"/>
    <property type="evidence" value="ECO:0007669"/>
    <property type="project" value="TreeGrafter"/>
</dbReference>
<name>A0A8H7D685_9AGAR</name>
<feature type="binding site" evidence="4">
    <location>
        <begin position="183"/>
        <end position="187"/>
    </location>
    <ligand>
        <name>ATP</name>
        <dbReference type="ChEBI" id="CHEBI:30616"/>
    </ligand>
</feature>
<proteinExistence type="inferred from homology"/>
<dbReference type="Pfam" id="PF01150">
    <property type="entry name" value="GDA1_CD39"/>
    <property type="match status" value="1"/>
</dbReference>
<dbReference type="Gene3D" id="3.30.420.40">
    <property type="match status" value="1"/>
</dbReference>
<evidence type="ECO:0000256" key="1">
    <source>
        <dbReference type="ARBA" id="ARBA00009283"/>
    </source>
</evidence>
<dbReference type="GO" id="GO:0005794">
    <property type="term" value="C:Golgi apparatus"/>
    <property type="evidence" value="ECO:0007669"/>
    <property type="project" value="TreeGrafter"/>
</dbReference>
<dbReference type="Gene3D" id="3.30.420.150">
    <property type="entry name" value="Exopolyphosphatase. Domain 2"/>
    <property type="match status" value="1"/>
</dbReference>
<evidence type="ECO:0000313" key="6">
    <source>
        <dbReference type="EMBL" id="KAF7363834.1"/>
    </source>
</evidence>
<organism evidence="6 7">
    <name type="scientific">Mycena sanguinolenta</name>
    <dbReference type="NCBI Taxonomy" id="230812"/>
    <lineage>
        <taxon>Eukaryota</taxon>
        <taxon>Fungi</taxon>
        <taxon>Dikarya</taxon>
        <taxon>Basidiomycota</taxon>
        <taxon>Agaricomycotina</taxon>
        <taxon>Agaricomycetes</taxon>
        <taxon>Agaricomycetidae</taxon>
        <taxon>Agaricales</taxon>
        <taxon>Marasmiineae</taxon>
        <taxon>Mycenaceae</taxon>
        <taxon>Mycena</taxon>
    </lineage>
</organism>
<reference evidence="6" key="1">
    <citation type="submission" date="2020-05" db="EMBL/GenBank/DDBJ databases">
        <title>Mycena genomes resolve the evolution of fungal bioluminescence.</title>
        <authorList>
            <person name="Tsai I.J."/>
        </authorList>
    </citation>
    <scope>NUCLEOTIDE SEQUENCE</scope>
    <source>
        <strain evidence="6">160909Yilan</strain>
    </source>
</reference>
<dbReference type="CDD" id="cd24003">
    <property type="entry name" value="ASKHA_NBD_GDA1_CD39_NTPase"/>
    <property type="match status" value="1"/>
</dbReference>
<dbReference type="GO" id="GO:0016020">
    <property type="term" value="C:membrane"/>
    <property type="evidence" value="ECO:0007669"/>
    <property type="project" value="TreeGrafter"/>
</dbReference>
<feature type="active site" description="Proton acceptor" evidence="3">
    <location>
        <position position="150"/>
    </location>
</feature>
<accession>A0A8H7D685</accession>
<comment type="caution">
    <text evidence="6">The sequence shown here is derived from an EMBL/GenBank/DDBJ whole genome shotgun (WGS) entry which is preliminary data.</text>
</comment>
<dbReference type="Proteomes" id="UP000623467">
    <property type="component" value="Unassembled WGS sequence"/>
</dbReference>
<dbReference type="EMBL" id="JACAZH010000007">
    <property type="protein sequence ID" value="KAF7363834.1"/>
    <property type="molecule type" value="Genomic_DNA"/>
</dbReference>
<dbReference type="InterPro" id="IPR000407">
    <property type="entry name" value="GDA1_CD39_NTPase"/>
</dbReference>
<evidence type="ECO:0000256" key="3">
    <source>
        <dbReference type="PIRSR" id="PIRSR600407-1"/>
    </source>
</evidence>
<feature type="region of interest" description="Disordered" evidence="5">
    <location>
        <begin position="252"/>
        <end position="274"/>
    </location>
</feature>
<keyword evidence="4" id="KW-0067">ATP-binding</keyword>
<dbReference type="GO" id="GO:0006256">
    <property type="term" value="P:UDP catabolic process"/>
    <property type="evidence" value="ECO:0007669"/>
    <property type="project" value="TreeGrafter"/>
</dbReference>
<evidence type="ECO:0000313" key="7">
    <source>
        <dbReference type="Proteomes" id="UP000623467"/>
    </source>
</evidence>
<dbReference type="PANTHER" id="PTHR11782">
    <property type="entry name" value="ADENOSINE/GUANOSINE DIPHOSPHATASE"/>
    <property type="match status" value="1"/>
</dbReference>
<keyword evidence="4" id="KW-0547">Nucleotide-binding</keyword>
<dbReference type="OrthoDB" id="2959459at2759"/>
<dbReference type="PANTHER" id="PTHR11782:SF121">
    <property type="entry name" value="NUCLEOSIDE-DIPHOSPHATASE MIG-23"/>
    <property type="match status" value="1"/>
</dbReference>
<dbReference type="GO" id="GO:0005524">
    <property type="term" value="F:ATP binding"/>
    <property type="evidence" value="ECO:0007669"/>
    <property type="project" value="UniProtKB-KW"/>
</dbReference>
<gene>
    <name evidence="6" type="ORF">MSAN_01041400</name>
</gene>
<dbReference type="GO" id="GO:0046036">
    <property type="term" value="P:CTP metabolic process"/>
    <property type="evidence" value="ECO:0007669"/>
    <property type="project" value="TreeGrafter"/>
</dbReference>
<evidence type="ECO:0000256" key="4">
    <source>
        <dbReference type="PIRSR" id="PIRSR600407-2"/>
    </source>
</evidence>
<protein>
    <submittedName>
        <fullName evidence="6">Golgi apyrase</fullName>
    </submittedName>
</protein>
<keyword evidence="2" id="KW-0378">Hydrolase</keyword>
<sequence length="675" mass="75300">MGNNFSAFRYIIIMDAGSSGTRLFVYLASDQWTTDKKEPPKIGMMFQGKKKSGGIADLVKEDSKELEARAKAYLHEPIEQAKEFFKKQELDGHKMQRIPLYMLGTAGMRDLAKKPRDLLETAINRYLKNCGFDCNVTEGRGYRTISGEEEAAYGWIAANWSLGTFMELKQQSPQKYGYLEMGGASAQIAFLPHKHELTPEQLGDGDITRVTLGGVELDLFLKTYDLGSNKAWNEYEEELKSIGEREKTWEDVHNPVDSTGQTVQTRKRYVDPDSPRDRIWTNPKLPGVEFRGTGDFQPSRFQEKVRRVLNRLAPPQHARGSRLLDEDLIKTLERRRFVGGANFWYSTRTVFGQDINGDPKQGLFSFSEYDAEVNRTAMLSWPLLKLRLGSDDDIVGKAWFMAAWVKCVLAEGFGFNLVDQAVDSEQELSFRPYNGPGGEELTWTLGKIVQVVGGDVDIKPLSLVDVTDKHERAQIGVMREKAARCQELAWDYLSILCSLPDQKDPARDVNREDLARAAKAAVAVARLPEAEVKSKLGRDPMDDRLITEKQMLQGVHGSYKKDPARNVDKKDPARARRLEELARAALATAWSMRQAAAKLGGDAKNQQLIAKDEQLVVVRDLCMKISAEAKKAAAADGEKKAGDGEKKKTVKKTLLEGAIGKFGKPAGATGIGIGI</sequence>
<dbReference type="GO" id="GO:0004382">
    <property type="term" value="F:GDP phosphatase activity"/>
    <property type="evidence" value="ECO:0007669"/>
    <property type="project" value="TreeGrafter"/>
</dbReference>
<dbReference type="AlphaFoldDB" id="A0A8H7D685"/>
<keyword evidence="7" id="KW-1185">Reference proteome</keyword>
<comment type="similarity">
    <text evidence="1">Belongs to the GDA1/CD39 NTPase family.</text>
</comment>
<evidence type="ECO:0000256" key="2">
    <source>
        <dbReference type="ARBA" id="ARBA00022801"/>
    </source>
</evidence>